<evidence type="ECO:0000259" key="6">
    <source>
        <dbReference type="Pfam" id="PF13515"/>
    </source>
</evidence>
<feature type="transmembrane region" description="Helical" evidence="5">
    <location>
        <begin position="339"/>
        <end position="356"/>
    </location>
</feature>
<evidence type="ECO:0000313" key="7">
    <source>
        <dbReference type="EMBL" id="QQS81891.1"/>
    </source>
</evidence>
<feature type="transmembrane region" description="Helical" evidence="5">
    <location>
        <begin position="391"/>
        <end position="415"/>
    </location>
</feature>
<keyword evidence="3 5" id="KW-1133">Transmembrane helix</keyword>
<dbReference type="RefSeq" id="WP_070704985.1">
    <property type="nucleotide sequence ID" value="NZ_CP015114.1"/>
</dbReference>
<evidence type="ECO:0000256" key="5">
    <source>
        <dbReference type="SAM" id="Phobius"/>
    </source>
</evidence>
<evidence type="ECO:0000313" key="9">
    <source>
        <dbReference type="Proteomes" id="UP000293854"/>
    </source>
</evidence>
<evidence type="ECO:0000256" key="2">
    <source>
        <dbReference type="ARBA" id="ARBA00022692"/>
    </source>
</evidence>
<dbReference type="EMBL" id="RQTE01000050">
    <property type="protein sequence ID" value="RZI03732.1"/>
    <property type="molecule type" value="Genomic_DNA"/>
</dbReference>
<evidence type="ECO:0000313" key="10">
    <source>
        <dbReference type="Proteomes" id="UP000595942"/>
    </source>
</evidence>
<comment type="subcellular location">
    <subcellularLocation>
        <location evidence="1">Membrane</location>
        <topology evidence="1">Multi-pass membrane protein</topology>
    </subcellularLocation>
</comment>
<evidence type="ECO:0000313" key="8">
    <source>
        <dbReference type="EMBL" id="RZI03732.1"/>
    </source>
</evidence>
<protein>
    <submittedName>
        <fullName evidence="8">FUSC family protein</fullName>
    </submittedName>
</protein>
<reference evidence="7 10" key="2">
    <citation type="submission" date="2021-01" db="EMBL/GenBank/DDBJ databases">
        <title>FDA dAtabase for Regulatory Grade micrObial Sequences (FDA-ARGOS): Supporting development and validation of Infectious Disease Dx tests.</title>
        <authorList>
            <person name="Sproer C."/>
            <person name="Gronow S."/>
            <person name="Severitt S."/>
            <person name="Schroder I."/>
            <person name="Tallon L."/>
            <person name="Sadzewicz L."/>
            <person name="Zhao X."/>
            <person name="Boylan J."/>
            <person name="Ott S."/>
            <person name="Bowen H."/>
            <person name="Vavikolanu K."/>
            <person name="Mehta A."/>
            <person name="Aluvathingal J."/>
            <person name="Nadendla S."/>
            <person name="Lowell S."/>
            <person name="Myers T."/>
            <person name="Yan Y."/>
            <person name="Sichtig H."/>
        </authorList>
    </citation>
    <scope>NUCLEOTIDE SEQUENCE [LARGE SCALE GENOMIC DNA]</scope>
    <source>
        <strain evidence="7 10">FDAARGOS_1148</strain>
    </source>
</reference>
<dbReference type="Proteomes" id="UP000293854">
    <property type="component" value="Unassembled WGS sequence"/>
</dbReference>
<gene>
    <name evidence="8" type="ORF">EIG99_02615</name>
    <name evidence="7" type="ORF">I6J05_08125</name>
</gene>
<evidence type="ECO:0000256" key="3">
    <source>
        <dbReference type="ARBA" id="ARBA00022989"/>
    </source>
</evidence>
<feature type="transmembrane region" description="Helical" evidence="5">
    <location>
        <begin position="21"/>
        <end position="38"/>
    </location>
</feature>
<accession>A0A3S4SYX2</accession>
<keyword evidence="4 5" id="KW-0472">Membrane</keyword>
<dbReference type="OrthoDB" id="581879at2"/>
<dbReference type="Proteomes" id="UP000595942">
    <property type="component" value="Chromosome"/>
</dbReference>
<feature type="transmembrane region" description="Helical" evidence="5">
    <location>
        <begin position="91"/>
        <end position="108"/>
    </location>
</feature>
<dbReference type="Pfam" id="PF13515">
    <property type="entry name" value="FUSC_2"/>
    <property type="match status" value="1"/>
</dbReference>
<evidence type="ECO:0000256" key="1">
    <source>
        <dbReference type="ARBA" id="ARBA00004141"/>
    </source>
</evidence>
<feature type="transmembrane region" description="Helical" evidence="5">
    <location>
        <begin position="68"/>
        <end position="85"/>
    </location>
</feature>
<dbReference type="AlphaFoldDB" id="A0A3S4SYX2"/>
<name>A0A3S4SYX2_9STAP</name>
<dbReference type="GeneID" id="93725754"/>
<keyword evidence="10" id="KW-1185">Reference proteome</keyword>
<sequence length="633" mass="71686">MAHYISSLFRFTRQNVNFKKGSRQCLLMLIPLLVGYFVGQFQWGLLMATGTLTNIYVFGGSDKSKLRIVWWCAVGFTLCIILGTITVPIPLLFGLLLLIVTVIAYYIFSALEIPGPSSTFFIVTFALPINMPVAPEEALMRGLMVFCGGMLTILVVWLMLKFQKKSGEVSAVENEYQLLVQLFQDFSDEEKFRMTTKQLVSQFKSANKQLITSSSSGKKQPNELQRLYLLHNNAEGIFAEVLELKTKEVKVLPDILLEMMKYVAQSVLQNNTSNNQGEWNEKVELSPDFQRLEKQIYRTDEILYSPEGQVKYEAHLRQPLYGKQLIYNLTLDSLVFMNTMRYCVIMGIAIFIALMFDFDKAYWVPLTAHTILIGTNTIHSMERAVARTIGTFAGVITLSIILAFHPSMLVSIFILSFSAMFTEALVGANYALAMIFITTQVITLNGLASGKLSILIALPRMLDVVMGVVIAVIGLLILGRKNASQTLPLAISEVVRYEASFFYYLFSKNGYIEHHEPKFDEMKLSIKLSNMNGMYNNAHGELFTNTQKVSRYYPVMFALEEISFMLSRAQHNPHPETIDDVNMGQYLIAFEEIALHFEKGIPMKFGTGLPSLPQYVNIRSSLLNIQQYTRLQE</sequence>
<dbReference type="InterPro" id="IPR049453">
    <property type="entry name" value="Memb_transporter_dom"/>
</dbReference>
<feature type="domain" description="Integral membrane bound transporter" evidence="6">
    <location>
        <begin position="348"/>
        <end position="473"/>
    </location>
</feature>
<feature type="transmembrane region" description="Helical" evidence="5">
    <location>
        <begin position="427"/>
        <end position="448"/>
    </location>
</feature>
<reference evidence="8 9" key="1">
    <citation type="submission" date="2018-11" db="EMBL/GenBank/DDBJ databases">
        <title>Genomic profiling of Staphylococcus species from a Poultry farm system in KwaZulu-Natal, South Africa.</title>
        <authorList>
            <person name="Amoako D.G."/>
            <person name="Somboro A.M."/>
            <person name="Abia A.L.K."/>
            <person name="Bester L.A."/>
            <person name="Essack S.Y."/>
        </authorList>
    </citation>
    <scope>NUCLEOTIDE SEQUENCE [LARGE SCALE GENOMIC DNA]</scope>
    <source>
        <strain evidence="8 9">SA11</strain>
    </source>
</reference>
<proteinExistence type="predicted"/>
<dbReference type="EMBL" id="CP068073">
    <property type="protein sequence ID" value="QQS81891.1"/>
    <property type="molecule type" value="Genomic_DNA"/>
</dbReference>
<feature type="transmembrane region" description="Helical" evidence="5">
    <location>
        <begin position="139"/>
        <end position="160"/>
    </location>
</feature>
<dbReference type="GO" id="GO:0016020">
    <property type="term" value="C:membrane"/>
    <property type="evidence" value="ECO:0007669"/>
    <property type="project" value="UniProtKB-SubCell"/>
</dbReference>
<keyword evidence="2 5" id="KW-0812">Transmembrane</keyword>
<evidence type="ECO:0000256" key="4">
    <source>
        <dbReference type="ARBA" id="ARBA00023136"/>
    </source>
</evidence>
<organism evidence="8 9">
    <name type="scientific">Staphylococcus condimenti</name>
    <dbReference type="NCBI Taxonomy" id="70255"/>
    <lineage>
        <taxon>Bacteria</taxon>
        <taxon>Bacillati</taxon>
        <taxon>Bacillota</taxon>
        <taxon>Bacilli</taxon>
        <taxon>Bacillales</taxon>
        <taxon>Staphylococcaceae</taxon>
        <taxon>Staphylococcus</taxon>
    </lineage>
</organism>
<feature type="transmembrane region" description="Helical" evidence="5">
    <location>
        <begin position="460"/>
        <end position="479"/>
    </location>
</feature>